<evidence type="ECO:0000256" key="3">
    <source>
        <dbReference type="ARBA" id="ARBA00023163"/>
    </source>
</evidence>
<keyword evidence="6" id="KW-1185">Reference proteome</keyword>
<dbReference type="PROSITE" id="PS00894">
    <property type="entry name" value="HTH_DEOR_1"/>
    <property type="match status" value="1"/>
</dbReference>
<comment type="caution">
    <text evidence="5">The sequence shown here is derived from an EMBL/GenBank/DDBJ whole genome shotgun (WGS) entry which is preliminary data.</text>
</comment>
<organism evidence="5 6">
    <name type="scientific">Lysinibacillus antri</name>
    <dbReference type="NCBI Taxonomy" id="2498145"/>
    <lineage>
        <taxon>Bacteria</taxon>
        <taxon>Bacillati</taxon>
        <taxon>Bacillota</taxon>
        <taxon>Bacilli</taxon>
        <taxon>Bacillales</taxon>
        <taxon>Bacillaceae</taxon>
        <taxon>Lysinibacillus</taxon>
    </lineage>
</organism>
<dbReference type="InterPro" id="IPR036390">
    <property type="entry name" value="WH_DNA-bd_sf"/>
</dbReference>
<dbReference type="RefSeq" id="WP_126657635.1">
    <property type="nucleotide sequence ID" value="NZ_RYYR01000003.1"/>
</dbReference>
<sequence>MSLSFEERKKVILDLLELNGKVKVSDAESILKVSGETIRRDMERLEKEGYLHKVYGGAVKVKNQFEQSFEQKVMINNLEKRLICKAAASMVEDGEVIFIGYGSTAYEMVRFLTDKKNVTIITNSLPVLLLATECFPGKILFSGGEYEKEQKFTGGPLGELFFNQIRASKAFIAAGGISLNDGITDYEIPGASISKKMIERADNVIILGDHTKFGISTFAKICDLKDASMIITDKNCSIQWQEKLSNLQIDLLIASEKYENLII</sequence>
<keyword evidence="2" id="KW-0238">DNA-binding</keyword>
<dbReference type="EMBL" id="RYYR01000003">
    <property type="protein sequence ID" value="RUL55888.1"/>
    <property type="molecule type" value="Genomic_DNA"/>
</dbReference>
<dbReference type="Gene3D" id="1.10.10.10">
    <property type="entry name" value="Winged helix-like DNA-binding domain superfamily/Winged helix DNA-binding domain"/>
    <property type="match status" value="1"/>
</dbReference>
<evidence type="ECO:0000313" key="5">
    <source>
        <dbReference type="EMBL" id="RUL55888.1"/>
    </source>
</evidence>
<dbReference type="Pfam" id="PF08220">
    <property type="entry name" value="HTH_DeoR"/>
    <property type="match status" value="1"/>
</dbReference>
<dbReference type="PANTHER" id="PTHR30363">
    <property type="entry name" value="HTH-TYPE TRANSCRIPTIONAL REGULATOR SRLR-RELATED"/>
    <property type="match status" value="1"/>
</dbReference>
<dbReference type="SUPFAM" id="SSF100950">
    <property type="entry name" value="NagB/RpiA/CoA transferase-like"/>
    <property type="match status" value="1"/>
</dbReference>
<name>A0A432LHL6_9BACI</name>
<dbReference type="InterPro" id="IPR018356">
    <property type="entry name" value="Tscrpt_reg_HTH_DeoR_CS"/>
</dbReference>
<dbReference type="InterPro" id="IPR036388">
    <property type="entry name" value="WH-like_DNA-bd_sf"/>
</dbReference>
<reference evidence="5 6" key="1">
    <citation type="submission" date="2018-12" db="EMBL/GenBank/DDBJ databases">
        <title>Lysinibacillus antri sp. nov., isolated from a cave soil.</title>
        <authorList>
            <person name="Narsing Rao M.P."/>
            <person name="Zhang H."/>
            <person name="Dong Z.-Y."/>
            <person name="Niu X.-K."/>
            <person name="Zhang K."/>
            <person name="Fang B.-Z."/>
            <person name="Kang Y.-Q."/>
            <person name="Xiao M."/>
            <person name="Li W.-J."/>
        </authorList>
    </citation>
    <scope>NUCLEOTIDE SEQUENCE [LARGE SCALE GENOMIC DNA]</scope>
    <source>
        <strain evidence="5 6">SYSU K30002</strain>
    </source>
</reference>
<dbReference type="PANTHER" id="PTHR30363:SF44">
    <property type="entry name" value="AGA OPERON TRANSCRIPTIONAL REPRESSOR-RELATED"/>
    <property type="match status" value="1"/>
</dbReference>
<dbReference type="PROSITE" id="PS51000">
    <property type="entry name" value="HTH_DEOR_2"/>
    <property type="match status" value="1"/>
</dbReference>
<gene>
    <name evidence="5" type="ORF">EK386_03470</name>
</gene>
<dbReference type="Proteomes" id="UP000287910">
    <property type="component" value="Unassembled WGS sequence"/>
</dbReference>
<dbReference type="InterPro" id="IPR050313">
    <property type="entry name" value="Carb_Metab_HTH_regulators"/>
</dbReference>
<dbReference type="SUPFAM" id="SSF46785">
    <property type="entry name" value="Winged helix' DNA-binding domain"/>
    <property type="match status" value="1"/>
</dbReference>
<feature type="domain" description="HTH deoR-type" evidence="4">
    <location>
        <begin position="5"/>
        <end position="60"/>
    </location>
</feature>
<keyword evidence="3" id="KW-0804">Transcription</keyword>
<evidence type="ECO:0000256" key="2">
    <source>
        <dbReference type="ARBA" id="ARBA00023125"/>
    </source>
</evidence>
<protein>
    <submittedName>
        <fullName evidence="5">DeoR/GlpR transcriptional regulator</fullName>
    </submittedName>
</protein>
<dbReference type="InterPro" id="IPR037171">
    <property type="entry name" value="NagB/RpiA_transferase-like"/>
</dbReference>
<dbReference type="GO" id="GO:0003700">
    <property type="term" value="F:DNA-binding transcription factor activity"/>
    <property type="evidence" value="ECO:0007669"/>
    <property type="project" value="InterPro"/>
</dbReference>
<dbReference type="PRINTS" id="PR00037">
    <property type="entry name" value="HTHLACR"/>
</dbReference>
<dbReference type="SMART" id="SM01134">
    <property type="entry name" value="DeoRC"/>
    <property type="match status" value="1"/>
</dbReference>
<dbReference type="InterPro" id="IPR014036">
    <property type="entry name" value="DeoR-like_C"/>
</dbReference>
<dbReference type="AlphaFoldDB" id="A0A432LHL6"/>
<keyword evidence="1" id="KW-0805">Transcription regulation</keyword>
<dbReference type="InterPro" id="IPR001034">
    <property type="entry name" value="DeoR_HTH"/>
</dbReference>
<proteinExistence type="predicted"/>
<dbReference type="GO" id="GO:0003677">
    <property type="term" value="F:DNA binding"/>
    <property type="evidence" value="ECO:0007669"/>
    <property type="project" value="UniProtKB-KW"/>
</dbReference>
<dbReference type="SMART" id="SM00420">
    <property type="entry name" value="HTH_DEOR"/>
    <property type="match status" value="1"/>
</dbReference>
<dbReference type="Gene3D" id="3.40.50.1360">
    <property type="match status" value="1"/>
</dbReference>
<evidence type="ECO:0000259" key="4">
    <source>
        <dbReference type="PROSITE" id="PS51000"/>
    </source>
</evidence>
<evidence type="ECO:0000256" key="1">
    <source>
        <dbReference type="ARBA" id="ARBA00023015"/>
    </source>
</evidence>
<dbReference type="Pfam" id="PF00455">
    <property type="entry name" value="DeoRC"/>
    <property type="match status" value="1"/>
</dbReference>
<evidence type="ECO:0000313" key="6">
    <source>
        <dbReference type="Proteomes" id="UP000287910"/>
    </source>
</evidence>
<accession>A0A432LHL6</accession>